<sequence length="53" mass="5661">EASARKTGGFIKSVVTLSLSSEADDISRAGVEEEAEVLNKRRNGLSVLLVMNL</sequence>
<dbReference type="EMBL" id="JACVVK020000607">
    <property type="protein sequence ID" value="KAK7463215.1"/>
    <property type="molecule type" value="Genomic_DNA"/>
</dbReference>
<reference evidence="1 2" key="1">
    <citation type="journal article" date="2023" name="Sci. Data">
        <title>Genome assembly of the Korean intertidal mud-creeper Batillaria attramentaria.</title>
        <authorList>
            <person name="Patra A.K."/>
            <person name="Ho P.T."/>
            <person name="Jun S."/>
            <person name="Lee S.J."/>
            <person name="Kim Y."/>
            <person name="Won Y.J."/>
        </authorList>
    </citation>
    <scope>NUCLEOTIDE SEQUENCE [LARGE SCALE GENOMIC DNA]</scope>
    <source>
        <strain evidence="1">Wonlab-2016</strain>
    </source>
</reference>
<proteinExistence type="predicted"/>
<dbReference type="AlphaFoldDB" id="A0ABD0J6I6"/>
<evidence type="ECO:0000313" key="1">
    <source>
        <dbReference type="EMBL" id="KAK7463215.1"/>
    </source>
</evidence>
<keyword evidence="2" id="KW-1185">Reference proteome</keyword>
<organism evidence="1 2">
    <name type="scientific">Batillaria attramentaria</name>
    <dbReference type="NCBI Taxonomy" id="370345"/>
    <lineage>
        <taxon>Eukaryota</taxon>
        <taxon>Metazoa</taxon>
        <taxon>Spiralia</taxon>
        <taxon>Lophotrochozoa</taxon>
        <taxon>Mollusca</taxon>
        <taxon>Gastropoda</taxon>
        <taxon>Caenogastropoda</taxon>
        <taxon>Sorbeoconcha</taxon>
        <taxon>Cerithioidea</taxon>
        <taxon>Batillariidae</taxon>
        <taxon>Batillaria</taxon>
    </lineage>
</organism>
<gene>
    <name evidence="1" type="ORF">BaRGS_00038224</name>
</gene>
<evidence type="ECO:0000313" key="2">
    <source>
        <dbReference type="Proteomes" id="UP001519460"/>
    </source>
</evidence>
<name>A0ABD0J6I6_9CAEN</name>
<dbReference type="Proteomes" id="UP001519460">
    <property type="component" value="Unassembled WGS sequence"/>
</dbReference>
<feature type="non-terminal residue" evidence="1">
    <location>
        <position position="1"/>
    </location>
</feature>
<comment type="caution">
    <text evidence="1">The sequence shown here is derived from an EMBL/GenBank/DDBJ whole genome shotgun (WGS) entry which is preliminary data.</text>
</comment>
<protein>
    <submittedName>
        <fullName evidence="1">Uncharacterized protein</fullName>
    </submittedName>
</protein>
<accession>A0ABD0J6I6</accession>